<evidence type="ECO:0000256" key="1">
    <source>
        <dbReference type="SAM" id="SignalP"/>
    </source>
</evidence>
<evidence type="ECO:0000313" key="2">
    <source>
        <dbReference type="Proteomes" id="UP000694844"/>
    </source>
</evidence>
<dbReference type="OrthoDB" id="3246549at2759"/>
<reference evidence="3" key="1">
    <citation type="submission" date="2025-08" db="UniProtKB">
        <authorList>
            <consortium name="RefSeq"/>
        </authorList>
    </citation>
    <scope>IDENTIFICATION</scope>
    <source>
        <tissue evidence="3">Whole sample</tissue>
    </source>
</reference>
<evidence type="ECO:0000313" key="3">
    <source>
        <dbReference type="RefSeq" id="XP_022300115.1"/>
    </source>
</evidence>
<keyword evidence="1" id="KW-0732">Signal</keyword>
<protein>
    <submittedName>
        <fullName evidence="3">Uncharacterized protein LOC111108482 isoform X4</fullName>
    </submittedName>
</protein>
<feature type="chain" id="PRO_5034169782" evidence="1">
    <location>
        <begin position="23"/>
        <end position="103"/>
    </location>
</feature>
<accession>A0A8B8B9L8</accession>
<dbReference type="RefSeq" id="XP_022300115.1">
    <property type="nucleotide sequence ID" value="XM_022444407.1"/>
</dbReference>
<dbReference type="GeneID" id="111108482"/>
<dbReference type="AlphaFoldDB" id="A0A8B8B9L8"/>
<keyword evidence="2" id="KW-1185">Reference proteome</keyword>
<name>A0A8B8B9L8_CRAVI</name>
<organism evidence="2 3">
    <name type="scientific">Crassostrea virginica</name>
    <name type="common">Eastern oyster</name>
    <dbReference type="NCBI Taxonomy" id="6565"/>
    <lineage>
        <taxon>Eukaryota</taxon>
        <taxon>Metazoa</taxon>
        <taxon>Spiralia</taxon>
        <taxon>Lophotrochozoa</taxon>
        <taxon>Mollusca</taxon>
        <taxon>Bivalvia</taxon>
        <taxon>Autobranchia</taxon>
        <taxon>Pteriomorphia</taxon>
        <taxon>Ostreida</taxon>
        <taxon>Ostreoidea</taxon>
        <taxon>Ostreidae</taxon>
        <taxon>Crassostrea</taxon>
    </lineage>
</organism>
<sequence length="103" mass="11895">MAFQTTSCVVLLAELLISSFLSYECERLNGYKFPVYSTNFCPRNETEWMERSSKFNCTGEDITYACFPNDDITELIEFCYPLGIIAIPPEGNYCRRMSNSNIR</sequence>
<proteinExistence type="predicted"/>
<gene>
    <name evidence="3" type="primary">LOC111108482</name>
</gene>
<feature type="signal peptide" evidence="1">
    <location>
        <begin position="1"/>
        <end position="22"/>
    </location>
</feature>
<dbReference type="Proteomes" id="UP000694844">
    <property type="component" value="Chromosome 8"/>
</dbReference>